<accession>A0A699XV29</accession>
<sequence length="80" mass="7948">VGTVVAQCAGDGLGHAHAVGGVDQVAEAAARRGADEVVGRVAGDAFDGVADEQHRMLALQQAAVGDAGDVADQRTELLLA</sequence>
<reference evidence="1" key="1">
    <citation type="journal article" date="2019" name="Sci. Rep.">
        <title>Draft genome of Tanacetum cinerariifolium, the natural source of mosquito coil.</title>
        <authorList>
            <person name="Yamashiro T."/>
            <person name="Shiraishi A."/>
            <person name="Satake H."/>
            <person name="Nakayama K."/>
        </authorList>
    </citation>
    <scope>NUCLEOTIDE SEQUENCE</scope>
</reference>
<protein>
    <submittedName>
        <fullName evidence="1">Uncharacterized protein</fullName>
    </submittedName>
</protein>
<feature type="non-terminal residue" evidence="1">
    <location>
        <position position="1"/>
    </location>
</feature>
<feature type="non-terminal residue" evidence="1">
    <location>
        <position position="80"/>
    </location>
</feature>
<name>A0A699XV29_TANCI</name>
<dbReference type="EMBL" id="BKCJ011882870">
    <property type="protein sequence ID" value="GFD60811.1"/>
    <property type="molecule type" value="Genomic_DNA"/>
</dbReference>
<dbReference type="AlphaFoldDB" id="A0A699XV29"/>
<gene>
    <name evidence="1" type="ORF">Tci_932780</name>
</gene>
<evidence type="ECO:0000313" key="1">
    <source>
        <dbReference type="EMBL" id="GFD60811.1"/>
    </source>
</evidence>
<proteinExistence type="predicted"/>
<organism evidence="1">
    <name type="scientific">Tanacetum cinerariifolium</name>
    <name type="common">Dalmatian daisy</name>
    <name type="synonym">Chrysanthemum cinerariifolium</name>
    <dbReference type="NCBI Taxonomy" id="118510"/>
    <lineage>
        <taxon>Eukaryota</taxon>
        <taxon>Viridiplantae</taxon>
        <taxon>Streptophyta</taxon>
        <taxon>Embryophyta</taxon>
        <taxon>Tracheophyta</taxon>
        <taxon>Spermatophyta</taxon>
        <taxon>Magnoliopsida</taxon>
        <taxon>eudicotyledons</taxon>
        <taxon>Gunneridae</taxon>
        <taxon>Pentapetalae</taxon>
        <taxon>asterids</taxon>
        <taxon>campanulids</taxon>
        <taxon>Asterales</taxon>
        <taxon>Asteraceae</taxon>
        <taxon>Asteroideae</taxon>
        <taxon>Anthemideae</taxon>
        <taxon>Anthemidinae</taxon>
        <taxon>Tanacetum</taxon>
    </lineage>
</organism>
<comment type="caution">
    <text evidence="1">The sequence shown here is derived from an EMBL/GenBank/DDBJ whole genome shotgun (WGS) entry which is preliminary data.</text>
</comment>